<feature type="domain" description="PRC-barrel" evidence="2">
    <location>
        <begin position="24"/>
        <end position="78"/>
    </location>
</feature>
<dbReference type="Gene3D" id="3.90.50.10">
    <property type="entry name" value="Photosynthetic Reaction Center, subunit H, domain 2"/>
    <property type="match status" value="1"/>
</dbReference>
<dbReference type="KEGG" id="rrd:RradSPS_2208"/>
<evidence type="ECO:0000259" key="2">
    <source>
        <dbReference type="Pfam" id="PF05239"/>
    </source>
</evidence>
<dbReference type="AlphaFoldDB" id="A0A023X5L5"/>
<organism evidence="3 5">
    <name type="scientific">Rubrobacter radiotolerans</name>
    <name type="common">Arthrobacter radiotolerans</name>
    <dbReference type="NCBI Taxonomy" id="42256"/>
    <lineage>
        <taxon>Bacteria</taxon>
        <taxon>Bacillati</taxon>
        <taxon>Actinomycetota</taxon>
        <taxon>Rubrobacteria</taxon>
        <taxon>Rubrobacterales</taxon>
        <taxon>Rubrobacteraceae</taxon>
        <taxon>Rubrobacter</taxon>
    </lineage>
</organism>
<dbReference type="Proteomes" id="UP000025229">
    <property type="component" value="Chromosome"/>
</dbReference>
<dbReference type="GO" id="GO:0019684">
    <property type="term" value="P:photosynthesis, light reaction"/>
    <property type="evidence" value="ECO:0007669"/>
    <property type="project" value="InterPro"/>
</dbReference>
<dbReference type="OrthoDB" id="3712018at2"/>
<dbReference type="RefSeq" id="WP_038682701.1">
    <property type="nucleotide sequence ID" value="NZ_CP007514.1"/>
</dbReference>
<dbReference type="InterPro" id="IPR014747">
    <property type="entry name" value="Bac_photo_RC_H_C"/>
</dbReference>
<dbReference type="InterPro" id="IPR011033">
    <property type="entry name" value="PRC_barrel-like_sf"/>
</dbReference>
<dbReference type="Proteomes" id="UP001281130">
    <property type="component" value="Unassembled WGS sequence"/>
</dbReference>
<name>A0A023X5L5_RUBRA</name>
<feature type="compositionally biased region" description="Basic and acidic residues" evidence="1">
    <location>
        <begin position="155"/>
        <end position="167"/>
    </location>
</feature>
<evidence type="ECO:0000313" key="4">
    <source>
        <dbReference type="EMBL" id="MDX5894895.1"/>
    </source>
</evidence>
<protein>
    <submittedName>
        <fullName evidence="3 4">PRC-barrel domain</fullName>
    </submittedName>
</protein>
<feature type="region of interest" description="Disordered" evidence="1">
    <location>
        <begin position="115"/>
        <end position="177"/>
    </location>
</feature>
<gene>
    <name evidence="3" type="ORF">RradSPS_2208</name>
    <name evidence="4" type="ORF">SIL72_12775</name>
</gene>
<feature type="compositionally biased region" description="Basic and acidic residues" evidence="1">
    <location>
        <begin position="133"/>
        <end position="147"/>
    </location>
</feature>
<dbReference type="EMBL" id="CP007514">
    <property type="protein sequence ID" value="AHY47491.1"/>
    <property type="molecule type" value="Genomic_DNA"/>
</dbReference>
<proteinExistence type="predicted"/>
<sequence length="177" mass="20205">MASNDIYGDPFEELKRFHEDYKAFDEHYENLGRVDEVFVDADDRTRYIGIRTGFLKSNFIPVPVEVVRVNDKRGVVEIADSKERIEHAPSFEDDGELTLEMEDAVRSYFGLEPLFSEPAEPSSPGSDALAPDSRVDLVPGERDDALREPSYQEPGPERERAAGEPRPPRPTLRRLRR</sequence>
<dbReference type="Pfam" id="PF05239">
    <property type="entry name" value="PRC"/>
    <property type="match status" value="1"/>
</dbReference>
<dbReference type="EMBL" id="JAWXXX010000001">
    <property type="protein sequence ID" value="MDX5894895.1"/>
    <property type="molecule type" value="Genomic_DNA"/>
</dbReference>
<reference evidence="4" key="2">
    <citation type="submission" date="2023-11" db="EMBL/GenBank/DDBJ databases">
        <title>MicrobeMod: A computational toolkit for identifying prokaryotic methylation and restriction-modification with nanopore sequencing.</title>
        <authorList>
            <person name="Crits-Christoph A."/>
            <person name="Kang S.C."/>
            <person name="Lee H."/>
            <person name="Ostrov N."/>
        </authorList>
    </citation>
    <scope>NUCLEOTIDE SEQUENCE</scope>
    <source>
        <strain evidence="4">ATCC 51242</strain>
    </source>
</reference>
<dbReference type="GO" id="GO:0030077">
    <property type="term" value="C:plasma membrane light-harvesting complex"/>
    <property type="evidence" value="ECO:0007669"/>
    <property type="project" value="InterPro"/>
</dbReference>
<dbReference type="SUPFAM" id="SSF50346">
    <property type="entry name" value="PRC-barrel domain"/>
    <property type="match status" value="1"/>
</dbReference>
<keyword evidence="5" id="KW-1185">Reference proteome</keyword>
<dbReference type="HOGENOM" id="CLU_1516826_0_0_11"/>
<evidence type="ECO:0000313" key="3">
    <source>
        <dbReference type="EMBL" id="AHY47491.1"/>
    </source>
</evidence>
<accession>A0A023X5L5</accession>
<dbReference type="InterPro" id="IPR027275">
    <property type="entry name" value="PRC-brl_dom"/>
</dbReference>
<evidence type="ECO:0000313" key="5">
    <source>
        <dbReference type="Proteomes" id="UP000025229"/>
    </source>
</evidence>
<reference evidence="3 5" key="1">
    <citation type="submission" date="2014-03" db="EMBL/GenBank/DDBJ databases">
        <title>Complete genome sequence of the Radio-Resistant Rubrobacter radiotolerans RSPS-4.</title>
        <authorList>
            <person name="Egas C.C."/>
            <person name="Barroso C.C."/>
            <person name="Froufe H.J.C."/>
            <person name="Pacheco J.J."/>
            <person name="Albuquerque L.L."/>
            <person name="da Costa M.M.S."/>
        </authorList>
    </citation>
    <scope>NUCLEOTIDE SEQUENCE [LARGE SCALE GENOMIC DNA]</scope>
    <source>
        <strain evidence="3 5">RSPS-4</strain>
    </source>
</reference>
<evidence type="ECO:0000256" key="1">
    <source>
        <dbReference type="SAM" id="MobiDB-lite"/>
    </source>
</evidence>